<dbReference type="OrthoDB" id="3322395at2"/>
<dbReference type="Proteomes" id="UP000292373">
    <property type="component" value="Unassembled WGS sequence"/>
</dbReference>
<gene>
    <name evidence="2" type="ORF">ET989_14290</name>
</gene>
<feature type="transmembrane region" description="Helical" evidence="1">
    <location>
        <begin position="155"/>
        <end position="172"/>
    </location>
</feature>
<proteinExistence type="predicted"/>
<dbReference type="RefSeq" id="WP_131170157.1">
    <property type="nucleotide sequence ID" value="NZ_SDMQ01000022.1"/>
</dbReference>
<dbReference type="AlphaFoldDB" id="A0A4Q9KC08"/>
<name>A0A4Q9KC08_9ACTN</name>
<organism evidence="2 3">
    <name type="scientific">Propioniciclava sinopodophylli</name>
    <dbReference type="NCBI Taxonomy" id="1837344"/>
    <lineage>
        <taxon>Bacteria</taxon>
        <taxon>Bacillati</taxon>
        <taxon>Actinomycetota</taxon>
        <taxon>Actinomycetes</taxon>
        <taxon>Propionibacteriales</taxon>
        <taxon>Propionibacteriaceae</taxon>
        <taxon>Propioniciclava</taxon>
    </lineage>
</organism>
<evidence type="ECO:0000313" key="3">
    <source>
        <dbReference type="Proteomes" id="UP000292373"/>
    </source>
</evidence>
<feature type="transmembrane region" description="Helical" evidence="1">
    <location>
        <begin position="100"/>
        <end position="121"/>
    </location>
</feature>
<feature type="transmembrane region" description="Helical" evidence="1">
    <location>
        <begin position="21"/>
        <end position="39"/>
    </location>
</feature>
<accession>A0A4Q9KC08</accession>
<dbReference type="EMBL" id="SDMQ01000022">
    <property type="protein sequence ID" value="TBT82531.1"/>
    <property type="molecule type" value="Genomic_DNA"/>
</dbReference>
<keyword evidence="1" id="KW-0812">Transmembrane</keyword>
<keyword evidence="1" id="KW-1133">Transmembrane helix</keyword>
<feature type="transmembrane region" description="Helical" evidence="1">
    <location>
        <begin position="329"/>
        <end position="347"/>
    </location>
</feature>
<evidence type="ECO:0000313" key="2">
    <source>
        <dbReference type="EMBL" id="TBT82531.1"/>
    </source>
</evidence>
<sequence length="416" mass="44926">MNPLTEALRSFGRLFVDAGRVLVQHWPALVCLFLAGWAGRMGFLWLATVASNASPTVGVLLLPLAPMSTLLSMVLMLRVSATSLPAFRNLFDGMGLGARIRSDLTVAGQVLLPFLAVYASAGMLREDVRVFLYDSTADEWLNTNLQSINFGRADYASGWGLAALVLGALAIRKIITVRELTKKHLAWAAVAVYVEVLWVMTLANQLTNNVEQLTDWVSSRRAVAFLFEAWEGFRAWLEGISDLALGFLDVIGGFLGSLGGILLVPVAWLAIGATVYGHQLAGKALEVPTHEDVVRRIEKVPDPVRRAVAHVAEPVTTPIQSALTAIGKIAAAGILPMVLFCVVFLVANRIEFGMEAVLRAVVGPGEMWRQYALSPYVMMAQRCVSFIVTLALIGSAVNAVVVGQQRLQEAGVSSSR</sequence>
<feature type="transmembrane region" description="Helical" evidence="1">
    <location>
        <begin position="184"/>
        <end position="203"/>
    </location>
</feature>
<feature type="transmembrane region" description="Helical" evidence="1">
    <location>
        <begin position="251"/>
        <end position="276"/>
    </location>
</feature>
<keyword evidence="3" id="KW-1185">Reference proteome</keyword>
<reference evidence="2 3" key="1">
    <citation type="submission" date="2019-01" db="EMBL/GenBank/DDBJ databases">
        <title>Lactibacter flavus gen. nov., sp. nov., a novel bacterium of the family Propionibacteriaceae isolated from raw milk and dairy products.</title>
        <authorList>
            <person name="Huptas C."/>
            <person name="Wenning M."/>
            <person name="Breitenwieser F."/>
            <person name="Doll E."/>
            <person name="Von Neubeck M."/>
            <person name="Busse H.-J."/>
            <person name="Scherer S."/>
        </authorList>
    </citation>
    <scope>NUCLEOTIDE SEQUENCE [LARGE SCALE GENOMIC DNA]</scope>
    <source>
        <strain evidence="2 3">KCTC 33808</strain>
    </source>
</reference>
<comment type="caution">
    <text evidence="2">The sequence shown here is derived from an EMBL/GenBank/DDBJ whole genome shotgun (WGS) entry which is preliminary data.</text>
</comment>
<feature type="transmembrane region" description="Helical" evidence="1">
    <location>
        <begin position="379"/>
        <end position="401"/>
    </location>
</feature>
<keyword evidence="1" id="KW-0472">Membrane</keyword>
<evidence type="ECO:0000256" key="1">
    <source>
        <dbReference type="SAM" id="Phobius"/>
    </source>
</evidence>
<protein>
    <submittedName>
        <fullName evidence="2">Uncharacterized protein</fullName>
    </submittedName>
</protein>
<feature type="transmembrane region" description="Helical" evidence="1">
    <location>
        <begin position="59"/>
        <end position="79"/>
    </location>
</feature>